<feature type="compositionally biased region" description="Basic and acidic residues" evidence="1">
    <location>
        <begin position="123"/>
        <end position="141"/>
    </location>
</feature>
<evidence type="ECO:0000256" key="1">
    <source>
        <dbReference type="SAM" id="MobiDB-lite"/>
    </source>
</evidence>
<feature type="region of interest" description="Disordered" evidence="1">
    <location>
        <begin position="123"/>
        <end position="166"/>
    </location>
</feature>
<organism evidence="2 3">
    <name type="scientific">Mycobacterium fragae</name>
    <dbReference type="NCBI Taxonomy" id="1260918"/>
    <lineage>
        <taxon>Bacteria</taxon>
        <taxon>Bacillati</taxon>
        <taxon>Actinomycetota</taxon>
        <taxon>Actinomycetes</taxon>
        <taxon>Mycobacteriales</taxon>
        <taxon>Mycobacteriaceae</taxon>
        <taxon>Mycobacterium</taxon>
    </lineage>
</organism>
<dbReference type="Proteomes" id="UP000194000">
    <property type="component" value="Unassembled WGS sequence"/>
</dbReference>
<evidence type="ECO:0000313" key="3">
    <source>
        <dbReference type="Proteomes" id="UP000194000"/>
    </source>
</evidence>
<gene>
    <name evidence="2" type="ORF">AWC06_00730</name>
</gene>
<evidence type="ECO:0000313" key="2">
    <source>
        <dbReference type="EMBL" id="ORV56773.1"/>
    </source>
</evidence>
<proteinExistence type="predicted"/>
<accession>A0A1X1UIW6</accession>
<dbReference type="AlphaFoldDB" id="A0A1X1UIW6"/>
<reference evidence="2 3" key="1">
    <citation type="submission" date="2016-01" db="EMBL/GenBank/DDBJ databases">
        <title>The new phylogeny of the genus Mycobacterium.</title>
        <authorList>
            <person name="Tarcisio F."/>
            <person name="Conor M."/>
            <person name="Antonella G."/>
            <person name="Elisabetta G."/>
            <person name="Giulia F.S."/>
            <person name="Sara T."/>
            <person name="Anna F."/>
            <person name="Clotilde B."/>
            <person name="Roberto B."/>
            <person name="Veronica D.S."/>
            <person name="Fabio R."/>
            <person name="Monica P."/>
            <person name="Olivier J."/>
            <person name="Enrico T."/>
            <person name="Nicola S."/>
        </authorList>
    </citation>
    <scope>NUCLEOTIDE SEQUENCE [LARGE SCALE GENOMIC DNA]</scope>
    <source>
        <strain evidence="2 3">DSM 45731</strain>
    </source>
</reference>
<sequence>MTGIVRERCAHGVCSAIHRRGAAHARRTDRVEHRHRQVTTRRPNDPCAELHRLTDHHLAEVARRRENHYAAGHLVVPQPLQRGTKHQPAMAHRHGAFAGRGGYRCRCPECRGDRVVRDCVGAQRDREPEPRPHDAHGHQADPDGLQRGPVSHAPQQRAEHTGQHTQ</sequence>
<protein>
    <submittedName>
        <fullName evidence="2">Uncharacterized protein</fullName>
    </submittedName>
</protein>
<feature type="compositionally biased region" description="Basic and acidic residues" evidence="1">
    <location>
        <begin position="157"/>
        <end position="166"/>
    </location>
</feature>
<name>A0A1X1UIW6_9MYCO</name>
<keyword evidence="3" id="KW-1185">Reference proteome</keyword>
<dbReference type="EMBL" id="LQOW01000031">
    <property type="protein sequence ID" value="ORV56773.1"/>
    <property type="molecule type" value="Genomic_DNA"/>
</dbReference>
<comment type="caution">
    <text evidence="2">The sequence shown here is derived from an EMBL/GenBank/DDBJ whole genome shotgun (WGS) entry which is preliminary data.</text>
</comment>